<proteinExistence type="predicted"/>
<dbReference type="Pfam" id="PF00775">
    <property type="entry name" value="Dioxygenase_C"/>
    <property type="match status" value="1"/>
</dbReference>
<feature type="region of interest" description="Disordered" evidence="1">
    <location>
        <begin position="28"/>
        <end position="52"/>
    </location>
</feature>
<evidence type="ECO:0000259" key="2">
    <source>
        <dbReference type="Pfam" id="PF00775"/>
    </source>
</evidence>
<dbReference type="EMBL" id="SNWP01000010">
    <property type="protein sequence ID" value="TDO29189.1"/>
    <property type="molecule type" value="Genomic_DNA"/>
</dbReference>
<dbReference type="RefSeq" id="WP_133473793.1">
    <property type="nucleotide sequence ID" value="NZ_SNWP01000010.1"/>
</dbReference>
<dbReference type="Gene3D" id="2.60.130.10">
    <property type="entry name" value="Aromatic compound dioxygenase"/>
    <property type="match status" value="1"/>
</dbReference>
<dbReference type="PROSITE" id="PS51257">
    <property type="entry name" value="PROKAR_LIPOPROTEIN"/>
    <property type="match status" value="1"/>
</dbReference>
<dbReference type="SUPFAM" id="SSF49482">
    <property type="entry name" value="Aromatic compound dioxygenase"/>
    <property type="match status" value="1"/>
</dbReference>
<accession>A0A4R6J1R0</accession>
<keyword evidence="3" id="KW-0223">Dioxygenase</keyword>
<protein>
    <submittedName>
        <fullName evidence="3">Protocatechuate 3,4-dioxygenase beta subunit</fullName>
    </submittedName>
</protein>
<reference evidence="3 4" key="1">
    <citation type="submission" date="2019-03" db="EMBL/GenBank/DDBJ databases">
        <title>Genomic Encyclopedia of Archaeal and Bacterial Type Strains, Phase II (KMG-II): from individual species to whole genera.</title>
        <authorList>
            <person name="Goeker M."/>
        </authorList>
    </citation>
    <scope>NUCLEOTIDE SEQUENCE [LARGE SCALE GENOMIC DNA]</scope>
    <source>
        <strain evidence="3 4">DSM 28323</strain>
    </source>
</reference>
<dbReference type="GO" id="GO:0008199">
    <property type="term" value="F:ferric iron binding"/>
    <property type="evidence" value="ECO:0007669"/>
    <property type="project" value="InterPro"/>
</dbReference>
<dbReference type="GO" id="GO:0016702">
    <property type="term" value="F:oxidoreductase activity, acting on single donors with incorporation of molecular oxygen, incorporation of two atoms of oxygen"/>
    <property type="evidence" value="ECO:0007669"/>
    <property type="project" value="InterPro"/>
</dbReference>
<gene>
    <name evidence="3" type="ORF">BC659_1272</name>
</gene>
<feature type="domain" description="Intradiol ring-cleavage dioxygenases" evidence="2">
    <location>
        <begin position="56"/>
        <end position="185"/>
    </location>
</feature>
<evidence type="ECO:0000256" key="1">
    <source>
        <dbReference type="SAM" id="MobiDB-lite"/>
    </source>
</evidence>
<keyword evidence="4" id="KW-1185">Reference proteome</keyword>
<comment type="caution">
    <text evidence="3">The sequence shown here is derived from an EMBL/GenBank/DDBJ whole genome shotgun (WGS) entry which is preliminary data.</text>
</comment>
<feature type="compositionally biased region" description="Gly residues" evidence="1">
    <location>
        <begin position="33"/>
        <end position="43"/>
    </location>
</feature>
<dbReference type="OrthoDB" id="9800887at2"/>
<dbReference type="InterPro" id="IPR015889">
    <property type="entry name" value="Intradiol_dOase_core"/>
</dbReference>
<dbReference type="PANTHER" id="PTHR34315:SF1">
    <property type="entry name" value="INTRADIOL RING-CLEAVAGE DIOXYGENASES DOMAIN-CONTAINING PROTEIN-RELATED"/>
    <property type="match status" value="1"/>
</dbReference>
<keyword evidence="3" id="KW-0560">Oxidoreductase</keyword>
<name>A0A4R6J1R0_9BACT</name>
<sequence>MERKDFLRNSLGIIGAGSLVIACGKSSVSPSGSGTGTSTGGTTTGSSSCVVSPTEVEGPYPYPGGEINNPLQRVDITGGQTGVPLNMTLTVVNANNACAAVSGARVDIWYCNKDGYYSGYGNQPGLLGTKSYLGETWLRGYQLSDSNGQVKFSGIYPGWYSGRATHIHVEVFVNNVLVKTTQMAFPETISDTVHTSSLYAAHGINTTRNTADNIFGNSATDLANQTMSLTGDTTNGYTGTYKIGISI</sequence>
<dbReference type="AlphaFoldDB" id="A0A4R6J1R0"/>
<dbReference type="Proteomes" id="UP000295741">
    <property type="component" value="Unassembled WGS sequence"/>
</dbReference>
<evidence type="ECO:0000313" key="4">
    <source>
        <dbReference type="Proteomes" id="UP000295741"/>
    </source>
</evidence>
<dbReference type="PANTHER" id="PTHR34315">
    <property type="match status" value="1"/>
</dbReference>
<dbReference type="CDD" id="cd03457">
    <property type="entry name" value="intradiol_dioxygenase_like"/>
    <property type="match status" value="1"/>
</dbReference>
<evidence type="ECO:0000313" key="3">
    <source>
        <dbReference type="EMBL" id="TDO29189.1"/>
    </source>
</evidence>
<organism evidence="3 4">
    <name type="scientific">Sediminibacterium goheungense</name>
    <dbReference type="NCBI Taxonomy" id="1086393"/>
    <lineage>
        <taxon>Bacteria</taxon>
        <taxon>Pseudomonadati</taxon>
        <taxon>Bacteroidota</taxon>
        <taxon>Chitinophagia</taxon>
        <taxon>Chitinophagales</taxon>
        <taxon>Chitinophagaceae</taxon>
        <taxon>Sediminibacterium</taxon>
    </lineage>
</organism>
<dbReference type="InterPro" id="IPR000627">
    <property type="entry name" value="Intradiol_dOase_C"/>
</dbReference>